<sequence>METNIFRPSCLKEFIGQEKVIENLNVFIQSAKKRNKSLDHILIHGPSGLGKTSLAYLVSKIMNKKIYILNGPSLQKPSDIISPLTSIKENEILFIDEIHAVSKEVFEVLYPVLEDNKLNIIVGKEYNSKVVNIKIPNFTLIGATTEVNKLTDPFKNRFPIWFHFQHYREIEIGKILEINCQKLDISLNQEIINYISKFCQNTPRIAINLLKRIYDYLVILENKIIDIKLIKEIFYKLEIYKYGLTSQEINYLKLLYENSYLGLETIQQVLGLQQQIIIKNIEPILIRNFLIEKTIKGRKITKRGIELLESEEQI</sequence>
<comment type="domain">
    <text evidence="9">Has 3 domains, the large (RuvB-L) and small ATPase (RuvB-S) domains and the C-terminal head (RuvB-H) domain. The head domain binds DNA, while the ATPase domains jointly bind ATP, ADP or are empty depending on the state of the subunit in the translocation cycle. During a single DNA translocation step the structure of each domain remains the same, but their relative positions change.</text>
</comment>
<keyword evidence="2 9" id="KW-0547">Nucleotide-binding</keyword>
<feature type="domain" description="AAA+ ATPase" evidence="10">
    <location>
        <begin position="37"/>
        <end position="168"/>
    </location>
</feature>
<comment type="catalytic activity">
    <reaction evidence="9">
        <text>ATP + H2O = ADP + phosphate + H(+)</text>
        <dbReference type="Rhea" id="RHEA:13065"/>
        <dbReference type="ChEBI" id="CHEBI:15377"/>
        <dbReference type="ChEBI" id="CHEBI:15378"/>
        <dbReference type="ChEBI" id="CHEBI:30616"/>
        <dbReference type="ChEBI" id="CHEBI:43474"/>
        <dbReference type="ChEBI" id="CHEBI:456216"/>
    </reaction>
</comment>
<dbReference type="InterPro" id="IPR027417">
    <property type="entry name" value="P-loop_NTPase"/>
</dbReference>
<evidence type="ECO:0000259" key="10">
    <source>
        <dbReference type="SMART" id="SM00382"/>
    </source>
</evidence>
<dbReference type="GO" id="GO:0000400">
    <property type="term" value="F:four-way junction DNA binding"/>
    <property type="evidence" value="ECO:0007669"/>
    <property type="project" value="UniProtKB-UniRule"/>
</dbReference>
<dbReference type="GO" id="GO:0006310">
    <property type="term" value="P:DNA recombination"/>
    <property type="evidence" value="ECO:0007669"/>
    <property type="project" value="UniProtKB-UniRule"/>
</dbReference>
<dbReference type="InterPro" id="IPR041445">
    <property type="entry name" value="AAA_lid_4"/>
</dbReference>
<dbReference type="FunCoup" id="S5LZS3">
    <property type="interactions" value="174"/>
</dbReference>
<dbReference type="NCBIfam" id="TIGR00635">
    <property type="entry name" value="ruvB"/>
    <property type="match status" value="1"/>
</dbReference>
<dbReference type="GO" id="GO:0016887">
    <property type="term" value="F:ATP hydrolysis activity"/>
    <property type="evidence" value="ECO:0007669"/>
    <property type="project" value="RHEA"/>
</dbReference>
<feature type="binding site" evidence="9">
    <location>
        <position position="7"/>
    </location>
    <ligand>
        <name>ATP</name>
        <dbReference type="ChEBI" id="CHEBI:30616"/>
    </ligand>
</feature>
<feature type="binding site" evidence="9">
    <location>
        <position position="52"/>
    </location>
    <ligand>
        <name>Mg(2+)</name>
        <dbReference type="ChEBI" id="CHEBI:18420"/>
    </ligand>
</feature>
<dbReference type="CDD" id="cd00009">
    <property type="entry name" value="AAA"/>
    <property type="match status" value="1"/>
</dbReference>
<organism evidence="11 12">
    <name type="scientific">Spiroplasma diminutum CUAS-1</name>
    <dbReference type="NCBI Taxonomy" id="1276221"/>
    <lineage>
        <taxon>Bacteria</taxon>
        <taxon>Bacillati</taxon>
        <taxon>Mycoplasmatota</taxon>
        <taxon>Mollicutes</taxon>
        <taxon>Entomoplasmatales</taxon>
        <taxon>Spiroplasmataceae</taxon>
        <taxon>Spiroplasma</taxon>
    </lineage>
</organism>
<feature type="binding site" evidence="9">
    <location>
        <position position="52"/>
    </location>
    <ligand>
        <name>ATP</name>
        <dbReference type="ChEBI" id="CHEBI:30616"/>
    </ligand>
</feature>
<dbReference type="HOGENOM" id="CLU_055599_1_0_14"/>
<feature type="binding site" evidence="9">
    <location>
        <position position="204"/>
    </location>
    <ligand>
        <name>ATP</name>
        <dbReference type="ChEBI" id="CHEBI:30616"/>
    </ligand>
</feature>
<evidence type="ECO:0000256" key="4">
    <source>
        <dbReference type="ARBA" id="ARBA00022801"/>
    </source>
</evidence>
<feature type="binding site" evidence="9">
    <location>
        <position position="298"/>
    </location>
    <ligand>
        <name>DNA</name>
        <dbReference type="ChEBI" id="CHEBI:16991"/>
    </ligand>
</feature>
<dbReference type="SMART" id="SM00382">
    <property type="entry name" value="AAA"/>
    <property type="match status" value="1"/>
</dbReference>
<comment type="subunit">
    <text evidence="9">Homohexamer. Forms an RuvA(8)-RuvB(12)-Holliday junction (HJ) complex. HJ DNA is sandwiched between 2 RuvA tetramers; dsDNA enters through RuvA and exits via RuvB. An RuvB hexamer assembles on each DNA strand where it exits the tetramer. Each RuvB hexamer is contacted by two RuvA subunits (via domain III) on 2 adjacent RuvB subunits; this complex drives branch migration. In the full resolvosome a probable DNA-RuvA(4)-RuvB(12)-RuvC(2) complex forms which resolves the HJ.</text>
</comment>
<dbReference type="Pfam" id="PF05496">
    <property type="entry name" value="RuvB_N"/>
    <property type="match status" value="1"/>
</dbReference>
<comment type="similarity">
    <text evidence="9">Belongs to the RuvB family.</text>
</comment>
<dbReference type="HAMAP" id="MF_00016">
    <property type="entry name" value="DNA_HJ_migration_RuvB"/>
    <property type="match status" value="1"/>
</dbReference>
<evidence type="ECO:0000256" key="7">
    <source>
        <dbReference type="ARBA" id="ARBA00023172"/>
    </source>
</evidence>
<evidence type="ECO:0000256" key="5">
    <source>
        <dbReference type="ARBA" id="ARBA00022840"/>
    </source>
</evidence>
<dbReference type="Proteomes" id="UP000014983">
    <property type="component" value="Chromosome"/>
</dbReference>
<dbReference type="NCBIfam" id="NF000868">
    <property type="entry name" value="PRK00080.1"/>
    <property type="match status" value="1"/>
</dbReference>
<dbReference type="PANTHER" id="PTHR42848:SF1">
    <property type="entry name" value="HOLLIDAY JUNCTION BRANCH MIGRATION COMPLEX SUBUNIT RUVB"/>
    <property type="match status" value="1"/>
</dbReference>
<dbReference type="GO" id="GO:0048476">
    <property type="term" value="C:Holliday junction resolvase complex"/>
    <property type="evidence" value="ECO:0007669"/>
    <property type="project" value="UniProtKB-UniRule"/>
</dbReference>
<feature type="binding site" evidence="9">
    <location>
        <position position="53"/>
    </location>
    <ligand>
        <name>ATP</name>
        <dbReference type="ChEBI" id="CHEBI:30616"/>
    </ligand>
</feature>
<dbReference type="GO" id="GO:0006281">
    <property type="term" value="P:DNA repair"/>
    <property type="evidence" value="ECO:0007669"/>
    <property type="project" value="UniProtKB-UniRule"/>
</dbReference>
<dbReference type="GO" id="GO:0005737">
    <property type="term" value="C:cytoplasm"/>
    <property type="evidence" value="ECO:0007669"/>
    <property type="project" value="UniProtKB-SubCell"/>
</dbReference>
<dbReference type="InterPro" id="IPR008823">
    <property type="entry name" value="RuvB_wg_C"/>
</dbReference>
<keyword evidence="1 9" id="KW-0963">Cytoplasm</keyword>
<dbReference type="InterPro" id="IPR036390">
    <property type="entry name" value="WH_DNA-bd_sf"/>
</dbReference>
<keyword evidence="12" id="KW-1185">Reference proteome</keyword>
<comment type="caution">
    <text evidence="9">Lacks conserved residue(s) required for the propagation of feature annotation.</text>
</comment>
<dbReference type="eggNOG" id="COG2255">
    <property type="taxonomic scope" value="Bacteria"/>
</dbReference>
<feature type="binding site" evidence="9">
    <location>
        <position position="167"/>
    </location>
    <ligand>
        <name>ATP</name>
        <dbReference type="ChEBI" id="CHEBI:30616"/>
    </ligand>
</feature>
<keyword evidence="8 9" id="KW-0234">DNA repair</keyword>
<dbReference type="InterPro" id="IPR003593">
    <property type="entry name" value="AAA+_ATPase"/>
</dbReference>
<keyword evidence="3 9" id="KW-0227">DNA damage</keyword>
<accession>S5LZS3</accession>
<keyword evidence="11" id="KW-0347">Helicase</keyword>
<protein>
    <recommendedName>
        <fullName evidence="9">Holliday junction branch migration complex subunit RuvB</fullName>
        <ecNumber evidence="9">3.6.4.-</ecNumber>
    </recommendedName>
</protein>
<evidence type="ECO:0000313" key="11">
    <source>
        <dbReference type="EMBL" id="AGR42106.1"/>
    </source>
</evidence>
<proteinExistence type="inferred from homology"/>
<dbReference type="GO" id="GO:0009378">
    <property type="term" value="F:four-way junction helicase activity"/>
    <property type="evidence" value="ECO:0007669"/>
    <property type="project" value="InterPro"/>
</dbReference>
<evidence type="ECO:0000256" key="2">
    <source>
        <dbReference type="ARBA" id="ARBA00022741"/>
    </source>
</evidence>
<dbReference type="Gene3D" id="3.40.50.300">
    <property type="entry name" value="P-loop containing nucleotide triphosphate hydrolases"/>
    <property type="match status" value="1"/>
</dbReference>
<dbReference type="InterPro" id="IPR008824">
    <property type="entry name" value="RuvB-like_N"/>
</dbReference>
<gene>
    <name evidence="9 11" type="primary">ruvB</name>
    <name evidence="11" type="ORF">SDIMI_v3c04020</name>
</gene>
<reference evidence="11 12" key="1">
    <citation type="journal article" date="2013" name="Genome Biol. Evol.">
        <title>Comparison of metabolic capacities and inference of gene content evolution in mosquito-associated Spiroplasma diminutum and S. taiwanense.</title>
        <authorList>
            <person name="Lo W.S."/>
            <person name="Ku C."/>
            <person name="Chen L.L."/>
            <person name="Chang T.H."/>
            <person name="Kuo C.H."/>
        </authorList>
    </citation>
    <scope>NUCLEOTIDE SEQUENCE [LARGE SCALE GENOMIC DNA]</scope>
    <source>
        <strain evidence="11">CUAS-1</strain>
    </source>
</reference>
<dbReference type="SUPFAM" id="SSF52540">
    <property type="entry name" value="P-loop containing nucleoside triphosphate hydrolases"/>
    <property type="match status" value="1"/>
</dbReference>
<dbReference type="Pfam" id="PF05491">
    <property type="entry name" value="WHD_RuvB"/>
    <property type="match status" value="1"/>
</dbReference>
<keyword evidence="5 9" id="KW-0067">ATP-binding</keyword>
<feature type="binding site" evidence="9">
    <location>
        <position position="157"/>
    </location>
    <ligand>
        <name>ATP</name>
        <dbReference type="ChEBI" id="CHEBI:30616"/>
    </ligand>
</feature>
<keyword evidence="6 9" id="KW-0238">DNA-binding</keyword>
<evidence type="ECO:0000256" key="9">
    <source>
        <dbReference type="HAMAP-Rule" id="MF_00016"/>
    </source>
</evidence>
<dbReference type="STRING" id="1276221.SDIMI_v3c04020"/>
<dbReference type="KEGG" id="sdi:SDIMI_v3c04020"/>
<dbReference type="AlphaFoldDB" id="S5LZS3"/>
<dbReference type="Pfam" id="PF17864">
    <property type="entry name" value="AAA_lid_4"/>
    <property type="match status" value="1"/>
</dbReference>
<comment type="subcellular location">
    <subcellularLocation>
        <location evidence="9">Cytoplasm</location>
    </subcellularLocation>
</comment>
<dbReference type="InterPro" id="IPR036388">
    <property type="entry name" value="WH-like_DNA-bd_sf"/>
</dbReference>
<feature type="binding site" evidence="9">
    <location>
        <position position="293"/>
    </location>
    <ligand>
        <name>DNA</name>
        <dbReference type="ChEBI" id="CHEBI:16991"/>
    </ligand>
</feature>
<dbReference type="EMBL" id="CP005076">
    <property type="protein sequence ID" value="AGR42106.1"/>
    <property type="molecule type" value="Genomic_DNA"/>
</dbReference>
<evidence type="ECO:0000256" key="3">
    <source>
        <dbReference type="ARBA" id="ARBA00022763"/>
    </source>
</evidence>
<dbReference type="InterPro" id="IPR004605">
    <property type="entry name" value="DNA_helicase_Holl-junc_RuvB"/>
</dbReference>
<dbReference type="Gene3D" id="1.10.8.60">
    <property type="match status" value="1"/>
</dbReference>
<dbReference type="GO" id="GO:0005524">
    <property type="term" value="F:ATP binding"/>
    <property type="evidence" value="ECO:0007669"/>
    <property type="project" value="UniProtKB-UniRule"/>
</dbReference>
<dbReference type="Gene3D" id="1.10.10.10">
    <property type="entry name" value="Winged helix-like DNA-binding domain superfamily/Winged helix DNA-binding domain"/>
    <property type="match status" value="1"/>
</dbReference>
<name>S5LZS3_9MOLU</name>
<feature type="region of interest" description="Small ATPAse domain (RuvB-S)" evidence="9">
    <location>
        <begin position="168"/>
        <end position="238"/>
    </location>
</feature>
<keyword evidence="4 9" id="KW-0378">Hydrolase</keyword>
<evidence type="ECO:0000313" key="12">
    <source>
        <dbReference type="Proteomes" id="UP000014983"/>
    </source>
</evidence>
<dbReference type="EC" id="3.6.4.-" evidence="9"/>
<dbReference type="PANTHER" id="PTHR42848">
    <property type="match status" value="1"/>
</dbReference>
<feature type="binding site" evidence="9">
    <location>
        <position position="48"/>
    </location>
    <ligand>
        <name>ATP</name>
        <dbReference type="ChEBI" id="CHEBI:30616"/>
    </ligand>
</feature>
<dbReference type="PATRIC" id="fig|1276221.3.peg.399"/>
<feature type="binding site" evidence="9">
    <location>
        <position position="5"/>
    </location>
    <ligand>
        <name>ATP</name>
        <dbReference type="ChEBI" id="CHEBI:30616"/>
    </ligand>
</feature>
<evidence type="ECO:0000256" key="8">
    <source>
        <dbReference type="ARBA" id="ARBA00023204"/>
    </source>
</evidence>
<comment type="function">
    <text evidence="9">The RuvA-RuvB-RuvC complex processes Holliday junction (HJ) DNA during genetic recombination and DNA repair, while the RuvA-RuvB complex plays an important role in the rescue of blocked DNA replication forks via replication fork reversal (RFR). RuvA specifically binds to HJ cruciform DNA, conferring on it an open structure. The RuvB hexamer acts as an ATP-dependent pump, pulling dsDNA into and through the RuvAB complex. RuvB forms 2 homohexamers on either side of HJ DNA bound by 1 or 2 RuvA tetramers; 4 subunits per hexamer contact DNA at a time. Coordinated motions by a converter formed by DNA-disengaged RuvB subunits stimulates ATP hydrolysis and nucleotide exchange. Immobilization of the converter enables RuvB to convert the ATP-contained energy into a lever motion, pulling 2 nucleotides of DNA out of the RuvA tetramer per ATP hydrolyzed, thus driving DNA branch migration. The RuvB motors rotate together with the DNA substrate, which together with the progressing nucleotide cycle form the mechanistic basis for DNA recombination by continuous HJ branch migration. Branch migration allows RuvC to scan DNA until it finds its consensus sequence, where it cleaves and resolves cruciform DNA.</text>
</comment>
<feature type="binding site" evidence="9">
    <location>
        <position position="51"/>
    </location>
    <ligand>
        <name>ATP</name>
        <dbReference type="ChEBI" id="CHEBI:30616"/>
    </ligand>
</feature>
<dbReference type="InParanoid" id="S5LZS3"/>
<evidence type="ECO:0000256" key="1">
    <source>
        <dbReference type="ARBA" id="ARBA00022490"/>
    </source>
</evidence>
<keyword evidence="7 9" id="KW-0233">DNA recombination</keyword>
<dbReference type="SUPFAM" id="SSF46785">
    <property type="entry name" value="Winged helix' DNA-binding domain"/>
    <property type="match status" value="1"/>
</dbReference>
<evidence type="ECO:0000256" key="6">
    <source>
        <dbReference type="ARBA" id="ARBA00023125"/>
    </source>
</evidence>
<feature type="region of interest" description="Head domain (RuvB-H)" evidence="9">
    <location>
        <begin position="241"/>
        <end position="314"/>
    </location>
</feature>